<dbReference type="EMBL" id="LR904706">
    <property type="protein sequence ID" value="CAD7253037.1"/>
    <property type="molecule type" value="Genomic_DNA"/>
</dbReference>
<dbReference type="Proteomes" id="UP000677054">
    <property type="component" value="Unassembled WGS sequence"/>
</dbReference>
<keyword evidence="2" id="KW-1185">Reference proteome</keyword>
<proteinExistence type="predicted"/>
<sequence length="79" mass="9043">MDSEGAYWMGVDKLPEKYGEGSFPSSLRKISFQGIVSVLWHSHTQLMLRELDRNYAKTPPISPDYTMVSHVVRIISRTT</sequence>
<reference evidence="1" key="1">
    <citation type="submission" date="2020-11" db="EMBL/GenBank/DDBJ databases">
        <authorList>
            <person name="Tran Van P."/>
        </authorList>
    </citation>
    <scope>NUCLEOTIDE SEQUENCE</scope>
</reference>
<accession>A0A7R9AF19</accession>
<gene>
    <name evidence="1" type="ORF">DSTB1V02_LOCUS12788</name>
</gene>
<dbReference type="EMBL" id="CAJPEV010005189">
    <property type="protein sequence ID" value="CAG0902871.1"/>
    <property type="molecule type" value="Genomic_DNA"/>
</dbReference>
<name>A0A7R9AF19_9CRUS</name>
<protein>
    <submittedName>
        <fullName evidence="1">Uncharacterized protein</fullName>
    </submittedName>
</protein>
<dbReference type="AlphaFoldDB" id="A0A7R9AF19"/>
<organism evidence="1">
    <name type="scientific">Darwinula stevensoni</name>
    <dbReference type="NCBI Taxonomy" id="69355"/>
    <lineage>
        <taxon>Eukaryota</taxon>
        <taxon>Metazoa</taxon>
        <taxon>Ecdysozoa</taxon>
        <taxon>Arthropoda</taxon>
        <taxon>Crustacea</taxon>
        <taxon>Oligostraca</taxon>
        <taxon>Ostracoda</taxon>
        <taxon>Podocopa</taxon>
        <taxon>Podocopida</taxon>
        <taxon>Darwinulocopina</taxon>
        <taxon>Darwinuloidea</taxon>
        <taxon>Darwinulidae</taxon>
        <taxon>Darwinula</taxon>
    </lineage>
</organism>
<evidence type="ECO:0000313" key="2">
    <source>
        <dbReference type="Proteomes" id="UP000677054"/>
    </source>
</evidence>
<evidence type="ECO:0000313" key="1">
    <source>
        <dbReference type="EMBL" id="CAD7253037.1"/>
    </source>
</evidence>